<evidence type="ECO:0000313" key="2">
    <source>
        <dbReference type="Proteomes" id="UP000653343"/>
    </source>
</evidence>
<dbReference type="Proteomes" id="UP000653343">
    <property type="component" value="Unassembled WGS sequence"/>
</dbReference>
<comment type="caution">
    <text evidence="1">The sequence shown here is derived from an EMBL/GenBank/DDBJ whole genome shotgun (WGS) entry which is preliminary data.</text>
</comment>
<organism evidence="1 2">
    <name type="scientific">Undibacterium squillarum</name>
    <dbReference type="NCBI Taxonomy" id="1131567"/>
    <lineage>
        <taxon>Bacteria</taxon>
        <taxon>Pseudomonadati</taxon>
        <taxon>Pseudomonadota</taxon>
        <taxon>Betaproteobacteria</taxon>
        <taxon>Burkholderiales</taxon>
        <taxon>Oxalobacteraceae</taxon>
        <taxon>Undibacterium</taxon>
    </lineage>
</organism>
<dbReference type="EMBL" id="BMYU01000001">
    <property type="protein sequence ID" value="GGX28255.1"/>
    <property type="molecule type" value="Genomic_DNA"/>
</dbReference>
<reference evidence="2" key="1">
    <citation type="journal article" date="2019" name="Int. J. Syst. Evol. Microbiol.">
        <title>The Global Catalogue of Microorganisms (GCM) 10K type strain sequencing project: providing services to taxonomists for standard genome sequencing and annotation.</title>
        <authorList>
            <consortium name="The Broad Institute Genomics Platform"/>
            <consortium name="The Broad Institute Genome Sequencing Center for Infectious Disease"/>
            <person name="Wu L."/>
            <person name="Ma J."/>
        </authorList>
    </citation>
    <scope>NUCLEOTIDE SEQUENCE [LARGE SCALE GENOMIC DNA]</scope>
    <source>
        <strain evidence="2">KCTC 23917</strain>
    </source>
</reference>
<keyword evidence="2" id="KW-1185">Reference proteome</keyword>
<sequence>MKIKYILIAGLIVTFLFLGVVFMGKSDSQKGEVTQCSPQAIGVMNLIDLGADYHFVLARLNELRLTYSVWKDGLEVFPLPNSQAPAGPLEILITMDDKKTFGFFVGKRNHIVLDVDVSKKVIGRRCNIVLTGP</sequence>
<name>A0ABQ2XPT0_9BURK</name>
<dbReference type="RefSeq" id="WP_189355085.1">
    <property type="nucleotide sequence ID" value="NZ_BMYU01000001.1"/>
</dbReference>
<protein>
    <submittedName>
        <fullName evidence="1">Uncharacterized protein</fullName>
    </submittedName>
</protein>
<proteinExistence type="predicted"/>
<gene>
    <name evidence="1" type="ORF">GCM10010946_01270</name>
</gene>
<evidence type="ECO:0000313" key="1">
    <source>
        <dbReference type="EMBL" id="GGX28255.1"/>
    </source>
</evidence>
<accession>A0ABQ2XPT0</accession>